<sequence length="116" mass="13247">MFLPVARMIGLALAIGSAAPASAQSHPDDRHPRSQQSQRGTDSDRRQPRTEGRGRSSPYGEWKDGWGSRPPAPPKHFTRKSDWNRHVRACQQRYRSYSARTDNYRMPNGKARRCTL</sequence>
<keyword evidence="3" id="KW-1003">Cell membrane</keyword>
<keyword evidence="7" id="KW-0732">Signal</keyword>
<name>A0A291N0P7_SPHYA</name>
<dbReference type="InterPro" id="IPR012413">
    <property type="entry name" value="BA14K"/>
</dbReference>
<evidence type="ECO:0000313" key="8">
    <source>
        <dbReference type="EMBL" id="ATI80831.1"/>
    </source>
</evidence>
<evidence type="ECO:0000256" key="5">
    <source>
        <dbReference type="ARBA" id="ARBA00025321"/>
    </source>
</evidence>
<evidence type="ECO:0000313" key="9">
    <source>
        <dbReference type="Proteomes" id="UP000219422"/>
    </source>
</evidence>
<dbReference type="KEGG" id="sya:A6768_13140"/>
<dbReference type="Pfam" id="PF07886">
    <property type="entry name" value="BA14K"/>
    <property type="match status" value="1"/>
</dbReference>
<organism evidence="8 9">
    <name type="scientific">Sphingobium yanoikuyae</name>
    <name type="common">Sphingomonas yanoikuyae</name>
    <dbReference type="NCBI Taxonomy" id="13690"/>
    <lineage>
        <taxon>Bacteria</taxon>
        <taxon>Pseudomonadati</taxon>
        <taxon>Pseudomonadota</taxon>
        <taxon>Alphaproteobacteria</taxon>
        <taxon>Sphingomonadales</taxon>
        <taxon>Sphingomonadaceae</taxon>
        <taxon>Sphingobium</taxon>
    </lineage>
</organism>
<comment type="similarity">
    <text evidence="1">Belongs to the BA14k family.</text>
</comment>
<keyword evidence="3" id="KW-0472">Membrane</keyword>
<evidence type="ECO:0000256" key="6">
    <source>
        <dbReference type="SAM" id="MobiDB-lite"/>
    </source>
</evidence>
<dbReference type="Proteomes" id="UP000219422">
    <property type="component" value="Chromosome"/>
</dbReference>
<keyword evidence="4" id="KW-0430">Lectin</keyword>
<comment type="function">
    <text evidence="5">Has immunoglobulin-binding and hemagglutination properties, and can bind to mannose. Essential for virulence. May be involved in LPS biosynthesis or polysaccharide transport.</text>
</comment>
<evidence type="ECO:0000256" key="1">
    <source>
        <dbReference type="ARBA" id="ARBA00010270"/>
    </source>
</evidence>
<feature type="region of interest" description="Disordered" evidence="6">
    <location>
        <begin position="18"/>
        <end position="85"/>
    </location>
</feature>
<proteinExistence type="inferred from homology"/>
<feature type="chain" id="PRO_5012177448" description="Lectin-like protein BA14k" evidence="7">
    <location>
        <begin position="24"/>
        <end position="116"/>
    </location>
</feature>
<feature type="compositionally biased region" description="Basic and acidic residues" evidence="6">
    <location>
        <begin position="41"/>
        <end position="54"/>
    </location>
</feature>
<evidence type="ECO:0000256" key="3">
    <source>
        <dbReference type="ARBA" id="ARBA00022475"/>
    </source>
</evidence>
<dbReference type="EMBL" id="CP023741">
    <property type="protein sequence ID" value="ATI80831.1"/>
    <property type="molecule type" value="Genomic_DNA"/>
</dbReference>
<dbReference type="AlphaFoldDB" id="A0A291N0P7"/>
<evidence type="ECO:0000256" key="7">
    <source>
        <dbReference type="SAM" id="SignalP"/>
    </source>
</evidence>
<gene>
    <name evidence="8" type="ORF">A6768_13140</name>
</gene>
<evidence type="ECO:0000256" key="4">
    <source>
        <dbReference type="ARBA" id="ARBA00022734"/>
    </source>
</evidence>
<evidence type="ECO:0000256" key="2">
    <source>
        <dbReference type="ARBA" id="ARBA00020552"/>
    </source>
</evidence>
<accession>A0A291N0P7</accession>
<feature type="signal peptide" evidence="7">
    <location>
        <begin position="1"/>
        <end position="23"/>
    </location>
</feature>
<dbReference type="GO" id="GO:0030246">
    <property type="term" value="F:carbohydrate binding"/>
    <property type="evidence" value="ECO:0007669"/>
    <property type="project" value="UniProtKB-KW"/>
</dbReference>
<protein>
    <recommendedName>
        <fullName evidence="2">Lectin-like protein BA14k</fullName>
    </recommendedName>
</protein>
<reference evidence="8 9" key="1">
    <citation type="submission" date="2017-10" db="EMBL/GenBank/DDBJ databases">
        <title>Sphingobium yanoikuyae S72.</title>
        <authorList>
            <person name="Sanchez E."/>
            <person name="Bustos P."/>
            <person name="Mendoza P."/>
            <person name="Guo X."/>
            <person name="Mendoza A."/>
        </authorList>
    </citation>
    <scope>NUCLEOTIDE SEQUENCE [LARGE SCALE GENOMIC DNA]</scope>
    <source>
        <strain evidence="8 9">S72</strain>
    </source>
</reference>